<protein>
    <submittedName>
        <fullName evidence="1">Recombination factor protein RarA</fullName>
    </submittedName>
</protein>
<dbReference type="AlphaFoldDB" id="A0AAV3WN53"/>
<proteinExistence type="predicted"/>
<dbReference type="GO" id="GO:0003677">
    <property type="term" value="F:DNA binding"/>
    <property type="evidence" value="ECO:0007669"/>
    <property type="project" value="InterPro"/>
</dbReference>
<dbReference type="GO" id="GO:0006260">
    <property type="term" value="P:DNA replication"/>
    <property type="evidence" value="ECO:0007669"/>
    <property type="project" value="InterPro"/>
</dbReference>
<dbReference type="InterPro" id="IPR008921">
    <property type="entry name" value="DNA_pol3_clamp-load_cplx_C"/>
</dbReference>
<dbReference type="Gene3D" id="1.20.272.10">
    <property type="match status" value="1"/>
</dbReference>
<gene>
    <name evidence="1" type="primary">mgs1</name>
    <name evidence="1" type="ORF">MiSe_79550</name>
</gene>
<sequence>MLLKTTNGYNFSEVASAFQKSIRRGIEAEALYWGTELDQSGYGEYVWKRMRIIVSEDIGLAEPMLPAVIWSLYQMWVAHRQKKDEKHHPERLFLIHGILLLV</sequence>
<organism evidence="1 2">
    <name type="scientific">Microseira wollei NIES-4236</name>
    <dbReference type="NCBI Taxonomy" id="2530354"/>
    <lineage>
        <taxon>Bacteria</taxon>
        <taxon>Bacillati</taxon>
        <taxon>Cyanobacteriota</taxon>
        <taxon>Cyanophyceae</taxon>
        <taxon>Oscillatoriophycideae</taxon>
        <taxon>Aerosakkonematales</taxon>
        <taxon>Aerosakkonemataceae</taxon>
        <taxon>Microseira</taxon>
    </lineage>
</organism>
<dbReference type="EMBL" id="BLAY01000201">
    <property type="protein sequence ID" value="GET43134.1"/>
    <property type="molecule type" value="Genomic_DNA"/>
</dbReference>
<keyword evidence="2" id="KW-1185">Reference proteome</keyword>
<evidence type="ECO:0000313" key="2">
    <source>
        <dbReference type="Proteomes" id="UP001050975"/>
    </source>
</evidence>
<reference evidence="1" key="1">
    <citation type="submission" date="2019-10" db="EMBL/GenBank/DDBJ databases">
        <title>Draft genome sequece of Microseira wollei NIES-4236.</title>
        <authorList>
            <person name="Yamaguchi H."/>
            <person name="Suzuki S."/>
            <person name="Kawachi M."/>
        </authorList>
    </citation>
    <scope>NUCLEOTIDE SEQUENCE</scope>
    <source>
        <strain evidence="1">NIES-4236</strain>
    </source>
</reference>
<dbReference type="Proteomes" id="UP001050975">
    <property type="component" value="Unassembled WGS sequence"/>
</dbReference>
<dbReference type="SUPFAM" id="SSF48019">
    <property type="entry name" value="post-AAA+ oligomerization domain-like"/>
    <property type="match status" value="1"/>
</dbReference>
<comment type="caution">
    <text evidence="1">The sequence shown here is derived from an EMBL/GenBank/DDBJ whole genome shotgun (WGS) entry which is preliminary data.</text>
</comment>
<accession>A0AAV3WN53</accession>
<evidence type="ECO:0000313" key="1">
    <source>
        <dbReference type="EMBL" id="GET43134.1"/>
    </source>
</evidence>
<name>A0AAV3WN53_9CYAN</name>